<evidence type="ECO:0000256" key="1">
    <source>
        <dbReference type="ARBA" id="ARBA00004651"/>
    </source>
</evidence>
<reference evidence="9" key="1">
    <citation type="submission" date="2019-08" db="EMBL/GenBank/DDBJ databases">
        <authorList>
            <person name="Kucharzyk K."/>
            <person name="Murdoch R.W."/>
            <person name="Higgins S."/>
            <person name="Loffler F."/>
        </authorList>
    </citation>
    <scope>NUCLEOTIDE SEQUENCE</scope>
</reference>
<evidence type="ECO:0000256" key="5">
    <source>
        <dbReference type="ARBA" id="ARBA00022989"/>
    </source>
</evidence>
<feature type="transmembrane region" description="Helical" evidence="7">
    <location>
        <begin position="56"/>
        <end position="79"/>
    </location>
</feature>
<keyword evidence="3" id="KW-1003">Cell membrane</keyword>
<dbReference type="AlphaFoldDB" id="A0A645CYT4"/>
<proteinExistence type="predicted"/>
<feature type="domain" description="Tripartite ATP-independent periplasmic transporters DctQ component" evidence="8">
    <location>
        <begin position="2"/>
        <end position="79"/>
    </location>
</feature>
<comment type="subcellular location">
    <subcellularLocation>
        <location evidence="1">Cell membrane</location>
        <topology evidence="1">Multi-pass membrane protein</topology>
    </subcellularLocation>
</comment>
<feature type="transmembrane region" description="Helical" evidence="7">
    <location>
        <begin position="14"/>
        <end position="36"/>
    </location>
</feature>
<evidence type="ECO:0000256" key="7">
    <source>
        <dbReference type="SAM" id="Phobius"/>
    </source>
</evidence>
<keyword evidence="4 7" id="KW-0812">Transmembrane</keyword>
<organism evidence="9">
    <name type="scientific">bioreactor metagenome</name>
    <dbReference type="NCBI Taxonomy" id="1076179"/>
    <lineage>
        <taxon>unclassified sequences</taxon>
        <taxon>metagenomes</taxon>
        <taxon>ecological metagenomes</taxon>
    </lineage>
</organism>
<evidence type="ECO:0000313" key="9">
    <source>
        <dbReference type="EMBL" id="MPM82079.1"/>
    </source>
</evidence>
<dbReference type="InterPro" id="IPR055348">
    <property type="entry name" value="DctQ"/>
</dbReference>
<evidence type="ECO:0000256" key="6">
    <source>
        <dbReference type="ARBA" id="ARBA00023136"/>
    </source>
</evidence>
<keyword evidence="6 7" id="KW-0472">Membrane</keyword>
<keyword evidence="5 7" id="KW-1133">Transmembrane helix</keyword>
<comment type="caution">
    <text evidence="9">The sequence shown here is derived from an EMBL/GenBank/DDBJ whole genome shotgun (WGS) entry which is preliminary data.</text>
</comment>
<accession>A0A645CYT4</accession>
<evidence type="ECO:0000256" key="3">
    <source>
        <dbReference type="ARBA" id="ARBA00022475"/>
    </source>
</evidence>
<dbReference type="EMBL" id="VSSQ01031261">
    <property type="protein sequence ID" value="MPM82079.1"/>
    <property type="molecule type" value="Genomic_DNA"/>
</dbReference>
<name>A0A645CYT4_9ZZZZ</name>
<dbReference type="Pfam" id="PF04290">
    <property type="entry name" value="DctQ"/>
    <property type="match status" value="1"/>
</dbReference>
<protein>
    <recommendedName>
        <fullName evidence="8">Tripartite ATP-independent periplasmic transporters DctQ component domain-containing protein</fullName>
    </recommendedName>
</protein>
<sequence>MGLDILVKKLPKQVARFVAVIVDVLVIFLTILIFLGGLQLTVSMHGWTAPASGLSYSWKFCIVIFSMALMLIFAFNNLFWHVASLIKNEDLPVNPKAAEQEGEGK</sequence>
<evidence type="ECO:0000256" key="2">
    <source>
        <dbReference type="ARBA" id="ARBA00022448"/>
    </source>
</evidence>
<evidence type="ECO:0000256" key="4">
    <source>
        <dbReference type="ARBA" id="ARBA00022692"/>
    </source>
</evidence>
<evidence type="ECO:0000259" key="8">
    <source>
        <dbReference type="Pfam" id="PF04290"/>
    </source>
</evidence>
<keyword evidence="2" id="KW-0813">Transport</keyword>
<dbReference type="GO" id="GO:0005886">
    <property type="term" value="C:plasma membrane"/>
    <property type="evidence" value="ECO:0007669"/>
    <property type="project" value="UniProtKB-SubCell"/>
</dbReference>
<gene>
    <name evidence="9" type="ORF">SDC9_129137</name>
</gene>